<sequence length="121" mass="13765">MFQISNTGDGSSESSDVDILNFGQMPKVESVPNNKKLGGLSHTKIQAIISQKEQYFNYRREQDTRIWGDDNFRPGPLLDKIADHITENLVKKTSSLLESTCDSFIDCLVQSEFYPDEPFEE</sequence>
<reference evidence="1 2" key="1">
    <citation type="submission" date="2024-04" db="EMBL/GenBank/DDBJ databases">
        <title>Tritrichomonas musculus Genome.</title>
        <authorList>
            <person name="Alves-Ferreira E."/>
            <person name="Grigg M."/>
            <person name="Lorenzi H."/>
            <person name="Galac M."/>
        </authorList>
    </citation>
    <scope>NUCLEOTIDE SEQUENCE [LARGE SCALE GENOMIC DNA]</scope>
    <source>
        <strain evidence="1 2">EAF2021</strain>
    </source>
</reference>
<proteinExistence type="predicted"/>
<organism evidence="1 2">
    <name type="scientific">Tritrichomonas musculus</name>
    <dbReference type="NCBI Taxonomy" id="1915356"/>
    <lineage>
        <taxon>Eukaryota</taxon>
        <taxon>Metamonada</taxon>
        <taxon>Parabasalia</taxon>
        <taxon>Tritrichomonadida</taxon>
        <taxon>Tritrichomonadidae</taxon>
        <taxon>Tritrichomonas</taxon>
    </lineage>
</organism>
<dbReference type="Proteomes" id="UP001470230">
    <property type="component" value="Unassembled WGS sequence"/>
</dbReference>
<keyword evidence="2" id="KW-1185">Reference proteome</keyword>
<name>A0ABR2K4P6_9EUKA</name>
<accession>A0ABR2K4P6</accession>
<evidence type="ECO:0000313" key="1">
    <source>
        <dbReference type="EMBL" id="KAK8886091.1"/>
    </source>
</evidence>
<evidence type="ECO:0000313" key="2">
    <source>
        <dbReference type="Proteomes" id="UP001470230"/>
    </source>
</evidence>
<dbReference type="EMBL" id="JAPFFF010000007">
    <property type="protein sequence ID" value="KAK8886091.1"/>
    <property type="molecule type" value="Genomic_DNA"/>
</dbReference>
<gene>
    <name evidence="1" type="ORF">M9Y10_041551</name>
</gene>
<comment type="caution">
    <text evidence="1">The sequence shown here is derived from an EMBL/GenBank/DDBJ whole genome shotgun (WGS) entry which is preliminary data.</text>
</comment>
<protein>
    <submittedName>
        <fullName evidence="1">Uncharacterized protein</fullName>
    </submittedName>
</protein>